<dbReference type="Pfam" id="PF13302">
    <property type="entry name" value="Acetyltransf_3"/>
    <property type="match status" value="1"/>
</dbReference>
<dbReference type="EMBL" id="JACHXZ010000001">
    <property type="protein sequence ID" value="MBB3167427.1"/>
    <property type="molecule type" value="Genomic_DNA"/>
</dbReference>
<keyword evidence="2" id="KW-0808">Transferase</keyword>
<reference evidence="2 3" key="1">
    <citation type="submission" date="2020-08" db="EMBL/GenBank/DDBJ databases">
        <title>Genomic Encyclopedia of Type Strains, Phase III (KMG-III): the genomes of soil and plant-associated and newly described type strains.</title>
        <authorList>
            <person name="Whitman W."/>
        </authorList>
    </citation>
    <scope>NUCLEOTIDE SEQUENCE [LARGE SCALE GENOMIC DNA]</scope>
    <source>
        <strain evidence="2 3">CECT 8571</strain>
    </source>
</reference>
<keyword evidence="3" id="KW-1185">Reference proteome</keyword>
<dbReference type="SUPFAM" id="SSF55729">
    <property type="entry name" value="Acyl-CoA N-acyltransferases (Nat)"/>
    <property type="match status" value="1"/>
</dbReference>
<protein>
    <submittedName>
        <fullName evidence="2">RimJ/RimL family protein N-acetyltransferase</fullName>
    </submittedName>
</protein>
<dbReference type="InterPro" id="IPR051531">
    <property type="entry name" value="N-acetyltransferase"/>
</dbReference>
<dbReference type="GO" id="GO:0016747">
    <property type="term" value="F:acyltransferase activity, transferring groups other than amino-acyl groups"/>
    <property type="evidence" value="ECO:0007669"/>
    <property type="project" value="InterPro"/>
</dbReference>
<dbReference type="Gene3D" id="3.40.630.30">
    <property type="match status" value="1"/>
</dbReference>
<dbReference type="AlphaFoldDB" id="A0A839UPS7"/>
<dbReference type="InterPro" id="IPR016181">
    <property type="entry name" value="Acyl_CoA_acyltransferase"/>
</dbReference>
<feature type="domain" description="N-acetyltransferase" evidence="1">
    <location>
        <begin position="9"/>
        <end position="178"/>
    </location>
</feature>
<evidence type="ECO:0000313" key="3">
    <source>
        <dbReference type="Proteomes" id="UP000559987"/>
    </source>
</evidence>
<gene>
    <name evidence="2" type="ORF">FHS30_000603</name>
</gene>
<accession>A0A839UPS7</accession>
<dbReference type="Proteomes" id="UP000559987">
    <property type="component" value="Unassembled WGS sequence"/>
</dbReference>
<sequence length="178" mass="20177">MQIPNSLRLSYSLMGVHDAELLFELDQDPEVMKYINGGSPTSRQDIDNVMIPRMMRYRNPEKGWGIWKVLLSEDQQFIGWILVRPMGFFSETPDWENLELGWRFKRETWGKGYATEAAAAIAAAFSTKADVATLSAIAVPENTASIAVMEKLGMRYLKTDLHRDPLGDAEVVYYAKPV</sequence>
<comment type="caution">
    <text evidence="2">The sequence shown here is derived from an EMBL/GenBank/DDBJ whole genome shotgun (WGS) entry which is preliminary data.</text>
</comment>
<dbReference type="PANTHER" id="PTHR43792:SF1">
    <property type="entry name" value="N-ACETYLTRANSFERASE DOMAIN-CONTAINING PROTEIN"/>
    <property type="match status" value="1"/>
</dbReference>
<dbReference type="InterPro" id="IPR000182">
    <property type="entry name" value="GNAT_dom"/>
</dbReference>
<proteinExistence type="predicted"/>
<name>A0A839UPS7_9GAMM</name>
<dbReference type="PROSITE" id="PS51186">
    <property type="entry name" value="GNAT"/>
    <property type="match status" value="1"/>
</dbReference>
<organism evidence="2 3">
    <name type="scientific">Simiduia aestuariiviva</name>
    <dbReference type="NCBI Taxonomy" id="1510459"/>
    <lineage>
        <taxon>Bacteria</taxon>
        <taxon>Pseudomonadati</taxon>
        <taxon>Pseudomonadota</taxon>
        <taxon>Gammaproteobacteria</taxon>
        <taxon>Cellvibrionales</taxon>
        <taxon>Cellvibrionaceae</taxon>
        <taxon>Simiduia</taxon>
    </lineage>
</organism>
<evidence type="ECO:0000313" key="2">
    <source>
        <dbReference type="EMBL" id="MBB3167427.1"/>
    </source>
</evidence>
<dbReference type="PANTHER" id="PTHR43792">
    <property type="entry name" value="GNAT FAMILY, PUTATIVE (AFU_ORTHOLOGUE AFUA_3G00765)-RELATED-RELATED"/>
    <property type="match status" value="1"/>
</dbReference>
<dbReference type="RefSeq" id="WP_183908136.1">
    <property type="nucleotide sequence ID" value="NZ_JACHXZ010000001.1"/>
</dbReference>
<evidence type="ECO:0000259" key="1">
    <source>
        <dbReference type="PROSITE" id="PS51186"/>
    </source>
</evidence>